<name>A0A1Y1VP70_9FUNG</name>
<evidence type="ECO:0000313" key="4">
    <source>
        <dbReference type="Proteomes" id="UP000193719"/>
    </source>
</evidence>
<feature type="compositionally biased region" description="Basic residues" evidence="2">
    <location>
        <begin position="177"/>
        <end position="191"/>
    </location>
</feature>
<dbReference type="Gene3D" id="1.25.40.10">
    <property type="entry name" value="Tetratricopeptide repeat domain"/>
    <property type="match status" value="2"/>
</dbReference>
<feature type="compositionally biased region" description="Polar residues" evidence="2">
    <location>
        <begin position="201"/>
        <end position="217"/>
    </location>
</feature>
<sequence>MSTNISRRPPPPPKRISSVFQEGPKHPEPKNQNPLKNEIEIGGSDDDNSIDSLMKDLSTLSFDDLVEKHSENSKKSNSPLKTALQNNSNKKNDTNNILDGLNDSSSSSLKLELTAENSEKENSILDVKISSSPVLKDLNISDDNSLEKKAHSPEKEASSFKEEKSKEEKSEKEKSHKKDKKSKKDKHKSKNKSPSSSNKSPLSSAINPTNSMMGSPNGNVISPILPQVISPIVSPNQPISPNLNLSFDQVSVQLQQLQQVLVPSIVQRTQQLTQQRIAYANQLSFIQTQPATPENQQTSIQLYQMVNNINQQLIINQNQFNLAQQQIRQFQQIQQDLIQNVPQPGALLTSPASNVSPTNSQLPKSSTPQRTYSINKNKNSSEVPEMSPTESLILSTDSDEPEIKNKENKINIESVNLDDLAKVALIEGEEEKSTKSVFDDKSESEKISIDSNKHSKITEKEEKEVTRSRSRSSIKSSSSRKHHSRSRSRSITRSISNENNEVKEGSKLRNDISNEVKQDINNEVHEDVNPTKTIKASTVSVPINPSNAQPPPLPKRQVFINNVQPIQVQPIQKQQSLDNNQFNNLTSMQIQTLNRINQPNNHIQQGRTMSYIGNSPSFMHGQPVVASNSNSPPIINGQMPLPINNMNSPKHESLLMIGKPNGSIVNNRMSVPPPYMNQNQPVIPVIPTRGASVIQNQSPPVVPNRVISPVQQNPPPVIPNRVTSPVQQNPPPVIPNRVTSPVQQNPPPVIPARMISNPVQNMSPNGMAPQQRLPVQGMPPQGIIQKPIQPGMNQNRISLSSSPRPGSAIINNIPPQINKTNSPRPSSAIINNVPPQINKTNSPRPNSAIINNVPSQINKTNSPRPGSAIINNIPPQPQIPLNKVSRLDSSSSVSFDTEGDDSINADSVDNINLNRRPTFKKVNSSLNSTIRLGGSDLTAFQKTMDAYRQNVKKTSDPGLQFNYAKFLVNAANNEFQNDKVVREDLLEEGYRFLKKLSNNGYPEAQNYLASFYINDNDWDKALPLLVQAAKHNHGPSCFEVGQYYERKRDNVKANQYYKKATSNNSTAGMYRLGKASLNGELGHRKDLKTAVKWFKRALNTNESDASTGKCAFEMAQLYEIGYPPVIYQDDNYALELYVQGAELQDVKSQYKLGECFERGYLGCPVDAAQSIHWYTVSAEAGDPMAQFALAGWFLTGAQGIMDANDQEAYRLSVLSAKQGYPKAEYALGYFFEMGVGVQANKTESHKWYKKAADHGDKRAQDKINGILISRKPSSNSKERRKYMDEHQQECVIS</sequence>
<keyword evidence="4" id="KW-1185">Reference proteome</keyword>
<feature type="compositionally biased region" description="Basic and acidic residues" evidence="2">
    <location>
        <begin position="145"/>
        <end position="176"/>
    </location>
</feature>
<reference evidence="3 4" key="1">
    <citation type="submission" date="2016-08" db="EMBL/GenBank/DDBJ databases">
        <title>Genomes of anaerobic fungi encode conserved fungal cellulosomes for biomass hydrolysis.</title>
        <authorList>
            <consortium name="DOE Joint Genome Institute"/>
            <person name="Haitjema C.H."/>
            <person name="Gilmore S.P."/>
            <person name="Henske J.K."/>
            <person name="Solomon K.V."/>
            <person name="De Groot R."/>
            <person name="Kuo A."/>
            <person name="Mondo S.J."/>
            <person name="Salamov A.A."/>
            <person name="Labutti K."/>
            <person name="Zhao Z."/>
            <person name="Chiniquy J."/>
            <person name="Barry K."/>
            <person name="Brewer H.M."/>
            <person name="Purvine S.O."/>
            <person name="Wright A.T."/>
            <person name="Boxma B."/>
            <person name="Van Alen T."/>
            <person name="Hackstein J.H."/>
            <person name="Baker S.E."/>
            <person name="Grigoriev I.V."/>
            <person name="O'Malley M.A."/>
        </authorList>
    </citation>
    <scope>NUCLEOTIDE SEQUENCE [LARGE SCALE GENOMIC DNA]</scope>
    <source>
        <strain evidence="4">finn</strain>
    </source>
</reference>
<reference evidence="3 4" key="2">
    <citation type="submission" date="2016-08" db="EMBL/GenBank/DDBJ databases">
        <title>Pervasive Adenine N6-methylation of Active Genes in Fungi.</title>
        <authorList>
            <consortium name="DOE Joint Genome Institute"/>
            <person name="Mondo S.J."/>
            <person name="Dannebaum R.O."/>
            <person name="Kuo R.C."/>
            <person name="Labutti K."/>
            <person name="Haridas S."/>
            <person name="Kuo A."/>
            <person name="Salamov A."/>
            <person name="Ahrendt S.R."/>
            <person name="Lipzen A."/>
            <person name="Sullivan W."/>
            <person name="Andreopoulos W.B."/>
            <person name="Clum A."/>
            <person name="Lindquist E."/>
            <person name="Daum C."/>
            <person name="Ramamoorthy G.K."/>
            <person name="Gryganskyi A."/>
            <person name="Culley D."/>
            <person name="Magnuson J.K."/>
            <person name="James T.Y."/>
            <person name="O'Malley M.A."/>
            <person name="Stajich J.E."/>
            <person name="Spatafora J.W."/>
            <person name="Visel A."/>
            <person name="Grigoriev I.V."/>
        </authorList>
    </citation>
    <scope>NUCLEOTIDE SEQUENCE [LARGE SCALE GENOMIC DNA]</scope>
    <source>
        <strain evidence="4">finn</strain>
    </source>
</reference>
<gene>
    <name evidence="3" type="ORF">BCR36DRAFT_408157</name>
</gene>
<feature type="compositionally biased region" description="Basic and acidic residues" evidence="2">
    <location>
        <begin position="1281"/>
        <end position="1293"/>
    </location>
</feature>
<dbReference type="STRING" id="1754191.A0A1Y1VP70"/>
<feature type="region of interest" description="Disordered" evidence="2">
    <location>
        <begin position="1267"/>
        <end position="1293"/>
    </location>
</feature>
<dbReference type="Pfam" id="PF08238">
    <property type="entry name" value="Sel1"/>
    <property type="match status" value="6"/>
</dbReference>
<protein>
    <recommendedName>
        <fullName evidence="5">HCP-like protein</fullName>
    </recommendedName>
</protein>
<feature type="compositionally biased region" description="Basic residues" evidence="2">
    <location>
        <begin position="468"/>
        <end position="490"/>
    </location>
</feature>
<feature type="region of interest" description="Disordered" evidence="2">
    <location>
        <begin position="430"/>
        <end position="511"/>
    </location>
</feature>
<comment type="caution">
    <text evidence="3">The sequence shown here is derived from an EMBL/GenBank/DDBJ whole genome shotgun (WGS) entry which is preliminary data.</text>
</comment>
<evidence type="ECO:0000256" key="1">
    <source>
        <dbReference type="ARBA" id="ARBA00022737"/>
    </source>
</evidence>
<feature type="region of interest" description="Disordered" evidence="2">
    <location>
        <begin position="344"/>
        <end position="401"/>
    </location>
</feature>
<evidence type="ECO:0000313" key="3">
    <source>
        <dbReference type="EMBL" id="ORX61186.1"/>
    </source>
</evidence>
<proteinExistence type="predicted"/>
<evidence type="ECO:0000256" key="2">
    <source>
        <dbReference type="SAM" id="MobiDB-lite"/>
    </source>
</evidence>
<feature type="region of interest" description="Disordered" evidence="2">
    <location>
        <begin position="1"/>
        <end position="52"/>
    </location>
</feature>
<dbReference type="SUPFAM" id="SSF81901">
    <property type="entry name" value="HCP-like"/>
    <property type="match status" value="1"/>
</dbReference>
<dbReference type="PANTHER" id="PTHR46430">
    <property type="entry name" value="PROTEIN SKT5-RELATED"/>
    <property type="match status" value="1"/>
</dbReference>
<feature type="compositionally biased region" description="Basic and acidic residues" evidence="2">
    <location>
        <begin position="500"/>
        <end position="511"/>
    </location>
</feature>
<feature type="compositionally biased region" description="Polar residues" evidence="2">
    <location>
        <begin position="350"/>
        <end position="396"/>
    </location>
</feature>
<feature type="compositionally biased region" description="Basic and acidic residues" evidence="2">
    <location>
        <begin position="431"/>
        <end position="467"/>
    </location>
</feature>
<dbReference type="EMBL" id="MCFH01000001">
    <property type="protein sequence ID" value="ORX61186.1"/>
    <property type="molecule type" value="Genomic_DNA"/>
</dbReference>
<accession>A0A1Y1VP70</accession>
<evidence type="ECO:0008006" key="5">
    <source>
        <dbReference type="Google" id="ProtNLM"/>
    </source>
</evidence>
<dbReference type="InterPro" id="IPR011990">
    <property type="entry name" value="TPR-like_helical_dom_sf"/>
</dbReference>
<keyword evidence="1" id="KW-0677">Repeat</keyword>
<dbReference type="OrthoDB" id="272077at2759"/>
<organism evidence="3 4">
    <name type="scientific">Piromyces finnis</name>
    <dbReference type="NCBI Taxonomy" id="1754191"/>
    <lineage>
        <taxon>Eukaryota</taxon>
        <taxon>Fungi</taxon>
        <taxon>Fungi incertae sedis</taxon>
        <taxon>Chytridiomycota</taxon>
        <taxon>Chytridiomycota incertae sedis</taxon>
        <taxon>Neocallimastigomycetes</taxon>
        <taxon>Neocallimastigales</taxon>
        <taxon>Neocallimastigaceae</taxon>
        <taxon>Piromyces</taxon>
    </lineage>
</organism>
<dbReference type="Proteomes" id="UP000193719">
    <property type="component" value="Unassembled WGS sequence"/>
</dbReference>
<feature type="region of interest" description="Disordered" evidence="2">
    <location>
        <begin position="816"/>
        <end position="905"/>
    </location>
</feature>
<dbReference type="SMART" id="SM00671">
    <property type="entry name" value="SEL1"/>
    <property type="match status" value="7"/>
</dbReference>
<dbReference type="InterPro" id="IPR006597">
    <property type="entry name" value="Sel1-like"/>
</dbReference>
<dbReference type="InterPro" id="IPR051726">
    <property type="entry name" value="Chitin_Synth_Reg"/>
</dbReference>
<feature type="region of interest" description="Disordered" evidence="2">
    <location>
        <begin position="67"/>
        <end position="217"/>
    </location>
</feature>
<feature type="compositionally biased region" description="Polar residues" evidence="2">
    <location>
        <begin position="816"/>
        <end position="864"/>
    </location>
</feature>